<feature type="transmembrane region" description="Helical" evidence="1">
    <location>
        <begin position="53"/>
        <end position="72"/>
    </location>
</feature>
<dbReference type="eggNOG" id="ENOG5033SJY">
    <property type="taxonomic scope" value="Bacteria"/>
</dbReference>
<feature type="transmembrane region" description="Helical" evidence="1">
    <location>
        <begin position="147"/>
        <end position="180"/>
    </location>
</feature>
<name>Z9JUX7_9MICO</name>
<evidence type="ECO:0000256" key="1">
    <source>
        <dbReference type="SAM" id="Phobius"/>
    </source>
</evidence>
<keyword evidence="1" id="KW-1133">Transmembrane helix</keyword>
<reference evidence="2 3" key="1">
    <citation type="submission" date="2014-02" db="EMBL/GenBank/DDBJ databases">
        <title>Genome sequence of Brachybacterium phenoliresistens strain W13A50.</title>
        <authorList>
            <person name="Wang X."/>
        </authorList>
    </citation>
    <scope>NUCLEOTIDE SEQUENCE [LARGE SCALE GENOMIC DNA]</scope>
    <source>
        <strain evidence="2 3">W13A50</strain>
    </source>
</reference>
<feature type="transmembrane region" description="Helical" evidence="1">
    <location>
        <begin position="108"/>
        <end position="127"/>
    </location>
</feature>
<feature type="transmembrane region" description="Helical" evidence="1">
    <location>
        <begin position="290"/>
        <end position="307"/>
    </location>
</feature>
<organism evidence="2 3">
    <name type="scientific">Brachybacterium phenoliresistens</name>
    <dbReference type="NCBI Taxonomy" id="396014"/>
    <lineage>
        <taxon>Bacteria</taxon>
        <taxon>Bacillati</taxon>
        <taxon>Actinomycetota</taxon>
        <taxon>Actinomycetes</taxon>
        <taxon>Micrococcales</taxon>
        <taxon>Dermabacteraceae</taxon>
        <taxon>Brachybacterium</taxon>
    </lineage>
</organism>
<keyword evidence="1" id="KW-0812">Transmembrane</keyword>
<dbReference type="PATRIC" id="fig|396014.3.peg.1391"/>
<keyword evidence="3" id="KW-1185">Reference proteome</keyword>
<sequence>MGQLRIPELLLFFALIFETSFGLPLPANYLVILAILVLAMTRKPQFDLGRMQFLIPLLVVGLFYIGMVSMFSDPTEFAADWKRRIIRMMLTAALLFVMASGRIHMRSALTGFGAGLAVNAVAFYAGFAPDHYGGVLSGFFEDKNVAGLAYAAVGVLMVSLSSRPVPRVLLFLGFGVLVYLTDSRTSMTAYAAAALWMLIAPRLPLLGRWLLGGLIWVAVVVASEDFSRIGRFSEREGSDLLRSRIDAASEIKVGQAGFFGNGLGEAYVYFDADRSTWYFHNSYWTTLVEGGWPWAVLLVGMTVAIGLRPFAGKLTSHEVIAQAATIATLICAWRLGEVLFTMQWAIIMAFALQARLVADGAIREQQSGVGRKT</sequence>
<evidence type="ECO:0000313" key="3">
    <source>
        <dbReference type="Proteomes" id="UP000023067"/>
    </source>
</evidence>
<dbReference type="STRING" id="396014.BF93_15235"/>
<feature type="transmembrane region" description="Helical" evidence="1">
    <location>
        <begin position="12"/>
        <end position="41"/>
    </location>
</feature>
<protein>
    <submittedName>
        <fullName evidence="2">ABC transporter permease</fullName>
    </submittedName>
</protein>
<proteinExistence type="predicted"/>
<dbReference type="Proteomes" id="UP000023067">
    <property type="component" value="Unassembled WGS sequence"/>
</dbReference>
<dbReference type="EMBL" id="JDYK01000006">
    <property type="protein sequence ID" value="EWS81547.1"/>
    <property type="molecule type" value="Genomic_DNA"/>
</dbReference>
<feature type="transmembrane region" description="Helical" evidence="1">
    <location>
        <begin position="319"/>
        <end position="336"/>
    </location>
</feature>
<gene>
    <name evidence="2" type="ORF">BF93_15235</name>
</gene>
<comment type="caution">
    <text evidence="2">The sequence shown here is derived from an EMBL/GenBank/DDBJ whole genome shotgun (WGS) entry which is preliminary data.</text>
</comment>
<dbReference type="HOGENOM" id="CLU_051339_0_0_11"/>
<accession>Z9JUX7</accession>
<keyword evidence="1" id="KW-0472">Membrane</keyword>
<feature type="transmembrane region" description="Helical" evidence="1">
    <location>
        <begin position="209"/>
        <end position="230"/>
    </location>
</feature>
<dbReference type="AlphaFoldDB" id="Z9JUX7"/>
<evidence type="ECO:0000313" key="2">
    <source>
        <dbReference type="EMBL" id="EWS81547.1"/>
    </source>
</evidence>
<feature type="transmembrane region" description="Helical" evidence="1">
    <location>
        <begin position="84"/>
        <end position="101"/>
    </location>
</feature>